<dbReference type="AlphaFoldDB" id="A0A3Q7G7I6"/>
<dbReference type="EnsemblPlants" id="Solyc04g074560.1.1">
    <property type="protein sequence ID" value="Solyc04g074560.1.1.1"/>
    <property type="gene ID" value="Solyc04g074560.1"/>
</dbReference>
<keyword evidence="2" id="KW-1185">Reference proteome</keyword>
<dbReference type="STRING" id="4081.A0A3Q7G7I6"/>
<protein>
    <submittedName>
        <fullName evidence="1">Uncharacterized protein</fullName>
    </submittedName>
</protein>
<accession>A0A3Q7G7I6</accession>
<sequence length="82" mass="9053">MEKTVEVTPNLNLISCGGSVAALEKWLEEYSGLLSIEKLNEIKKKSTSLKEAESRLCLRRVNLIAEQGKLMDEAMNASGIDI</sequence>
<name>A0A3Q7G7I6_SOLLC</name>
<evidence type="ECO:0000313" key="1">
    <source>
        <dbReference type="EnsemblPlants" id="Solyc04g074560.1.1.1"/>
    </source>
</evidence>
<dbReference type="PaxDb" id="4081-Solyc04g074560.1.1"/>
<dbReference type="Gramene" id="Solyc04g074560.1.1">
    <property type="protein sequence ID" value="Solyc04g074560.1.1.1"/>
    <property type="gene ID" value="Solyc04g074560.1"/>
</dbReference>
<dbReference type="InParanoid" id="A0A3Q7G7I6"/>
<reference evidence="1" key="1">
    <citation type="journal article" date="2012" name="Nature">
        <title>The tomato genome sequence provides insights into fleshy fruit evolution.</title>
        <authorList>
            <consortium name="Tomato Genome Consortium"/>
        </authorList>
    </citation>
    <scope>NUCLEOTIDE SEQUENCE [LARGE SCALE GENOMIC DNA]</scope>
    <source>
        <strain evidence="1">cv. Heinz 1706</strain>
    </source>
</reference>
<organism evidence="1">
    <name type="scientific">Solanum lycopersicum</name>
    <name type="common">Tomato</name>
    <name type="synonym">Lycopersicon esculentum</name>
    <dbReference type="NCBI Taxonomy" id="4081"/>
    <lineage>
        <taxon>Eukaryota</taxon>
        <taxon>Viridiplantae</taxon>
        <taxon>Streptophyta</taxon>
        <taxon>Embryophyta</taxon>
        <taxon>Tracheophyta</taxon>
        <taxon>Spermatophyta</taxon>
        <taxon>Magnoliopsida</taxon>
        <taxon>eudicotyledons</taxon>
        <taxon>Gunneridae</taxon>
        <taxon>Pentapetalae</taxon>
        <taxon>asterids</taxon>
        <taxon>lamiids</taxon>
        <taxon>Solanales</taxon>
        <taxon>Solanaceae</taxon>
        <taxon>Solanoideae</taxon>
        <taxon>Solaneae</taxon>
        <taxon>Solanum</taxon>
        <taxon>Solanum subgen. Lycopersicon</taxon>
    </lineage>
</organism>
<dbReference type="Proteomes" id="UP000004994">
    <property type="component" value="Chromosome 4"/>
</dbReference>
<proteinExistence type="predicted"/>
<reference evidence="1" key="2">
    <citation type="submission" date="2019-01" db="UniProtKB">
        <authorList>
            <consortium name="EnsemblPlants"/>
        </authorList>
    </citation>
    <scope>IDENTIFICATION</scope>
    <source>
        <strain evidence="1">cv. Heinz 1706</strain>
    </source>
</reference>
<evidence type="ECO:0000313" key="2">
    <source>
        <dbReference type="Proteomes" id="UP000004994"/>
    </source>
</evidence>